<evidence type="ECO:0000256" key="4">
    <source>
        <dbReference type="ARBA" id="ARBA00005204"/>
    </source>
</evidence>
<evidence type="ECO:0000256" key="8">
    <source>
        <dbReference type="ARBA" id="ARBA00012721"/>
    </source>
</evidence>
<dbReference type="AlphaFoldDB" id="A0A377FU27"/>
<evidence type="ECO:0000256" key="3">
    <source>
        <dbReference type="ARBA" id="ARBA00005169"/>
    </source>
</evidence>
<evidence type="ECO:0000256" key="2">
    <source>
        <dbReference type="ARBA" id="ARBA00001460"/>
    </source>
</evidence>
<comment type="pathway">
    <text evidence="3">Amino-acid biosynthesis; L-histidine biosynthesis; L-histidine from 5-phospho-alpha-D-ribose 1-diphosphate: step 3/9.</text>
</comment>
<evidence type="ECO:0000256" key="7">
    <source>
        <dbReference type="ARBA" id="ARBA00012414"/>
    </source>
</evidence>
<dbReference type="Gene3D" id="3.10.20.810">
    <property type="entry name" value="Phosphoribosyl-AMP cyclohydrolase"/>
    <property type="match status" value="1"/>
</dbReference>
<feature type="domain" description="Phosphoribosyl-AMP cyclohydrolase" evidence="14">
    <location>
        <begin position="32"/>
        <end position="105"/>
    </location>
</feature>
<evidence type="ECO:0000256" key="10">
    <source>
        <dbReference type="ARBA" id="ARBA00022490"/>
    </source>
</evidence>
<gene>
    <name evidence="15" type="ORF">NCTC13163_01689</name>
</gene>
<dbReference type="OrthoDB" id="9795769at2"/>
<dbReference type="UniPathway" id="UPA00031">
    <property type="reaction ID" value="UER00008"/>
</dbReference>
<comment type="catalytic activity">
    <reaction evidence="1">
        <text>1-(5-phospho-beta-D-ribosyl)-5'-AMP + H2O = 1-(5-phospho-beta-D-ribosyl)-5-[(5-phospho-beta-D-ribosylamino)methylideneamino]imidazole-4-carboxamide</text>
        <dbReference type="Rhea" id="RHEA:20049"/>
        <dbReference type="ChEBI" id="CHEBI:15377"/>
        <dbReference type="ChEBI" id="CHEBI:58435"/>
        <dbReference type="ChEBI" id="CHEBI:59457"/>
        <dbReference type="EC" id="3.5.4.19"/>
    </reaction>
</comment>
<evidence type="ECO:0000256" key="13">
    <source>
        <dbReference type="ARBA" id="ARBA00023102"/>
    </source>
</evidence>
<evidence type="ECO:0000256" key="12">
    <source>
        <dbReference type="ARBA" id="ARBA00022801"/>
    </source>
</evidence>
<dbReference type="InterPro" id="IPR038019">
    <property type="entry name" value="PRib_AMP_CycHydrolase_sf"/>
</dbReference>
<sequence>MQRTQLADAVCYDDSGLIPAIIVSTEDNAVLMLGYMNDEAIQQTLETNTVTFWSRSKGRLWMKGESSGNTLELESIHVDCDQDALLVRVRANGPTCHTGNRSCFFTEVEG</sequence>
<dbReference type="InterPro" id="IPR002496">
    <property type="entry name" value="PRib_AMP_CycHydrolase_dom"/>
</dbReference>
<comment type="similarity">
    <text evidence="6">In the N-terminal section; belongs to the PRA-CH family.</text>
</comment>
<reference evidence="15 16" key="1">
    <citation type="submission" date="2018-06" db="EMBL/GenBank/DDBJ databases">
        <authorList>
            <consortium name="Pathogen Informatics"/>
            <person name="Doyle S."/>
        </authorList>
    </citation>
    <scope>NUCLEOTIDE SEQUENCE [LARGE SCALE GENOMIC DNA]</scope>
    <source>
        <strain evidence="15 16">NCTC13163</strain>
    </source>
</reference>
<dbReference type="RefSeq" id="WP_051638906.1">
    <property type="nucleotide sequence ID" value="NZ_UGGP01000001.1"/>
</dbReference>
<evidence type="ECO:0000256" key="6">
    <source>
        <dbReference type="ARBA" id="ARBA00008299"/>
    </source>
</evidence>
<dbReference type="EC" id="3.5.4.19" evidence="8"/>
<dbReference type="SUPFAM" id="SSF141734">
    <property type="entry name" value="HisI-like"/>
    <property type="match status" value="1"/>
</dbReference>
<dbReference type="STRING" id="1397694.GCA_000702585_02185"/>
<evidence type="ECO:0000256" key="1">
    <source>
        <dbReference type="ARBA" id="ARBA00000024"/>
    </source>
</evidence>
<evidence type="ECO:0000313" key="15">
    <source>
        <dbReference type="EMBL" id="STO08319.1"/>
    </source>
</evidence>
<keyword evidence="13" id="KW-0368">Histidine biosynthesis</keyword>
<dbReference type="EC" id="3.6.1.31" evidence="7"/>
<evidence type="ECO:0000256" key="5">
    <source>
        <dbReference type="ARBA" id="ARBA00007731"/>
    </source>
</evidence>
<evidence type="ECO:0000256" key="9">
    <source>
        <dbReference type="ARBA" id="ARBA00017720"/>
    </source>
</evidence>
<organism evidence="15 16">
    <name type="scientific">Exiguobacterium aurantiacum</name>
    <dbReference type="NCBI Taxonomy" id="33987"/>
    <lineage>
        <taxon>Bacteria</taxon>
        <taxon>Bacillati</taxon>
        <taxon>Bacillota</taxon>
        <taxon>Bacilli</taxon>
        <taxon>Bacillales</taxon>
        <taxon>Bacillales Family XII. Incertae Sedis</taxon>
        <taxon>Exiguobacterium</taxon>
    </lineage>
</organism>
<dbReference type="EMBL" id="UGGP01000001">
    <property type="protein sequence ID" value="STO08319.1"/>
    <property type="molecule type" value="Genomic_DNA"/>
</dbReference>
<dbReference type="GO" id="GO:0004636">
    <property type="term" value="F:phosphoribosyl-ATP diphosphatase activity"/>
    <property type="evidence" value="ECO:0007669"/>
    <property type="project" value="UniProtKB-EC"/>
</dbReference>
<dbReference type="NCBIfam" id="NF000768">
    <property type="entry name" value="PRK00051.1"/>
    <property type="match status" value="1"/>
</dbReference>
<dbReference type="FunFam" id="3.10.20.810:FF:000001">
    <property type="entry name" value="Histidine biosynthesis bifunctional protein HisIE"/>
    <property type="match status" value="1"/>
</dbReference>
<dbReference type="PANTHER" id="PTHR42945:SF9">
    <property type="entry name" value="HISTIDINE BIOSYNTHESIS BIFUNCTIONAL PROTEIN HISIE"/>
    <property type="match status" value="1"/>
</dbReference>
<name>A0A377FU27_9BACL</name>
<keyword evidence="10" id="KW-0963">Cytoplasm</keyword>
<proteinExistence type="inferred from homology"/>
<accession>A0A377FU27</accession>
<evidence type="ECO:0000259" key="14">
    <source>
        <dbReference type="Pfam" id="PF01502"/>
    </source>
</evidence>
<comment type="pathway">
    <text evidence="4">Amino-acid biosynthesis; L-histidine biosynthesis; L-histidine from 5-phospho-alpha-D-ribose 1-diphosphate: step 2/9.</text>
</comment>
<keyword evidence="11" id="KW-0028">Amino-acid biosynthesis</keyword>
<dbReference type="Pfam" id="PF01502">
    <property type="entry name" value="PRA-CH"/>
    <property type="match status" value="1"/>
</dbReference>
<protein>
    <recommendedName>
        <fullName evidence="9">Histidine biosynthesis bifunctional protein HisIE</fullName>
        <ecNumber evidence="8">3.5.4.19</ecNumber>
        <ecNumber evidence="7">3.6.1.31</ecNumber>
    </recommendedName>
</protein>
<dbReference type="GO" id="GO:0004635">
    <property type="term" value="F:phosphoribosyl-AMP cyclohydrolase activity"/>
    <property type="evidence" value="ECO:0007669"/>
    <property type="project" value="UniProtKB-EC"/>
</dbReference>
<dbReference type="GO" id="GO:0000105">
    <property type="term" value="P:L-histidine biosynthetic process"/>
    <property type="evidence" value="ECO:0007669"/>
    <property type="project" value="UniProtKB-UniPathway"/>
</dbReference>
<evidence type="ECO:0000256" key="11">
    <source>
        <dbReference type="ARBA" id="ARBA00022605"/>
    </source>
</evidence>
<evidence type="ECO:0000313" key="16">
    <source>
        <dbReference type="Proteomes" id="UP000254060"/>
    </source>
</evidence>
<comment type="catalytic activity">
    <reaction evidence="2">
        <text>1-(5-phospho-beta-D-ribosyl)-ATP + H2O = 1-(5-phospho-beta-D-ribosyl)-5'-AMP + diphosphate + H(+)</text>
        <dbReference type="Rhea" id="RHEA:22828"/>
        <dbReference type="ChEBI" id="CHEBI:15377"/>
        <dbReference type="ChEBI" id="CHEBI:15378"/>
        <dbReference type="ChEBI" id="CHEBI:33019"/>
        <dbReference type="ChEBI" id="CHEBI:59457"/>
        <dbReference type="ChEBI" id="CHEBI:73183"/>
        <dbReference type="EC" id="3.6.1.31"/>
    </reaction>
</comment>
<dbReference type="Proteomes" id="UP000254060">
    <property type="component" value="Unassembled WGS sequence"/>
</dbReference>
<keyword evidence="12 15" id="KW-0378">Hydrolase</keyword>
<dbReference type="PANTHER" id="PTHR42945">
    <property type="entry name" value="HISTIDINE BIOSYNTHESIS BIFUNCTIONAL PROTEIN"/>
    <property type="match status" value="1"/>
</dbReference>
<comment type="similarity">
    <text evidence="5">In the C-terminal section; belongs to the PRA-PH family.</text>
</comment>